<reference evidence="3" key="1">
    <citation type="submission" date="2017-02" db="UniProtKB">
        <authorList>
            <consortium name="WormBaseParasite"/>
        </authorList>
    </citation>
    <scope>IDENTIFICATION</scope>
</reference>
<organism evidence="2 3">
    <name type="scientific">Ascaris lumbricoides</name>
    <name type="common">Giant roundworm</name>
    <dbReference type="NCBI Taxonomy" id="6252"/>
    <lineage>
        <taxon>Eukaryota</taxon>
        <taxon>Metazoa</taxon>
        <taxon>Ecdysozoa</taxon>
        <taxon>Nematoda</taxon>
        <taxon>Chromadorea</taxon>
        <taxon>Rhabditida</taxon>
        <taxon>Spirurina</taxon>
        <taxon>Ascaridomorpha</taxon>
        <taxon>Ascaridoidea</taxon>
        <taxon>Ascarididae</taxon>
        <taxon>Ascaris</taxon>
    </lineage>
</organism>
<accession>A0A0M3IVA1</accession>
<dbReference type="Proteomes" id="UP000036681">
    <property type="component" value="Unplaced"/>
</dbReference>
<feature type="compositionally biased region" description="Polar residues" evidence="1">
    <location>
        <begin position="11"/>
        <end position="24"/>
    </location>
</feature>
<evidence type="ECO:0000313" key="3">
    <source>
        <dbReference type="WBParaSite" id="ALUE_0002267901-mRNA-1"/>
    </source>
</evidence>
<sequence>MVKPKKDTERTQNLGKRPQSSLRSHMQVKSAELKIVFGWNRSAPGWFDVNPTQFDGSGTALGAQHESK</sequence>
<feature type="compositionally biased region" description="Basic and acidic residues" evidence="1">
    <location>
        <begin position="1"/>
        <end position="10"/>
    </location>
</feature>
<name>A0A0M3IVA1_ASCLU</name>
<dbReference type="AlphaFoldDB" id="A0A0M3IVA1"/>
<evidence type="ECO:0000313" key="2">
    <source>
        <dbReference type="Proteomes" id="UP000036681"/>
    </source>
</evidence>
<dbReference type="WBParaSite" id="ALUE_0002267901-mRNA-1">
    <property type="protein sequence ID" value="ALUE_0002267901-mRNA-1"/>
    <property type="gene ID" value="ALUE_0002267901"/>
</dbReference>
<proteinExistence type="predicted"/>
<keyword evidence="2" id="KW-1185">Reference proteome</keyword>
<feature type="region of interest" description="Disordered" evidence="1">
    <location>
        <begin position="1"/>
        <end position="27"/>
    </location>
</feature>
<protein>
    <submittedName>
        <fullName evidence="3">Uncharacterized protein</fullName>
    </submittedName>
</protein>
<evidence type="ECO:0000256" key="1">
    <source>
        <dbReference type="SAM" id="MobiDB-lite"/>
    </source>
</evidence>